<dbReference type="PANTHER" id="PTHR32494:SF19">
    <property type="entry name" value="ALLANTOATE DEIMINASE-RELATED"/>
    <property type="match status" value="1"/>
</dbReference>
<comment type="cofactor">
    <cofactor evidence="1">
        <name>Mn(2+)</name>
        <dbReference type="ChEBI" id="CHEBI:29035"/>
    </cofactor>
</comment>
<dbReference type="Proteomes" id="UP000243650">
    <property type="component" value="Unassembled WGS sequence"/>
</dbReference>
<comment type="cofactor">
    <cofactor evidence="7">
        <name>Zn(2+)</name>
        <dbReference type="ChEBI" id="CHEBI:29105"/>
    </cofactor>
    <text evidence="7">Binds 2 Zn(2+) ions per subunit.</text>
</comment>
<gene>
    <name evidence="9" type="ORF">C6I21_01165</name>
</gene>
<dbReference type="PANTHER" id="PTHR32494">
    <property type="entry name" value="ALLANTOATE DEIMINASE-RELATED"/>
    <property type="match status" value="1"/>
</dbReference>
<keyword evidence="10" id="KW-1185">Reference proteome</keyword>
<dbReference type="InterPro" id="IPR002933">
    <property type="entry name" value="Peptidase_M20"/>
</dbReference>
<dbReference type="GO" id="GO:0016813">
    <property type="term" value="F:hydrolase activity, acting on carbon-nitrogen (but not peptide) bonds, in linear amidines"/>
    <property type="evidence" value="ECO:0007669"/>
    <property type="project" value="InterPro"/>
</dbReference>
<feature type="binding site" evidence="7">
    <location>
        <position position="105"/>
    </location>
    <ligand>
        <name>Zn(2+)</name>
        <dbReference type="ChEBI" id="CHEBI:29105"/>
        <label>1</label>
    </ligand>
</feature>
<name>A0A2P6MLT8_ALKUR</name>
<dbReference type="InterPro" id="IPR011650">
    <property type="entry name" value="Peptidase_M20_dimer"/>
</dbReference>
<evidence type="ECO:0000256" key="5">
    <source>
        <dbReference type="ARBA" id="ARBA00022801"/>
    </source>
</evidence>
<proteinExistence type="inferred from homology"/>
<dbReference type="GO" id="GO:0046872">
    <property type="term" value="F:metal ion binding"/>
    <property type="evidence" value="ECO:0007669"/>
    <property type="project" value="UniProtKB-KW"/>
</dbReference>
<feature type="domain" description="Peptidase M20 dimerisation" evidence="8">
    <location>
        <begin position="227"/>
        <end position="326"/>
    </location>
</feature>
<evidence type="ECO:0000256" key="1">
    <source>
        <dbReference type="ARBA" id="ARBA00001936"/>
    </source>
</evidence>
<evidence type="ECO:0000256" key="4">
    <source>
        <dbReference type="ARBA" id="ARBA00022723"/>
    </source>
</evidence>
<dbReference type="Pfam" id="PF07687">
    <property type="entry name" value="M20_dimer"/>
    <property type="match status" value="1"/>
</dbReference>
<evidence type="ECO:0000256" key="3">
    <source>
        <dbReference type="ARBA" id="ARBA00011738"/>
    </source>
</evidence>
<protein>
    <submittedName>
        <fullName evidence="9">Zn-dependent hydrolase</fullName>
    </submittedName>
</protein>
<dbReference type="AlphaFoldDB" id="A0A2P6MLT8"/>
<evidence type="ECO:0000256" key="7">
    <source>
        <dbReference type="PIRSR" id="PIRSR001235-1"/>
    </source>
</evidence>
<keyword evidence="7" id="KW-0862">Zinc</keyword>
<reference evidence="9 10" key="1">
    <citation type="submission" date="2018-03" db="EMBL/GenBank/DDBJ databases">
        <title>Bacillus urumqiensis sp. nov., a moderately haloalkaliphilic bacterium isolated from a salt lake.</title>
        <authorList>
            <person name="Zhao B."/>
            <person name="Liao Z."/>
        </authorList>
    </citation>
    <scope>NUCLEOTIDE SEQUENCE [LARGE SCALE GENOMIC DNA]</scope>
    <source>
        <strain evidence="9 10">BZ-SZ-XJ18</strain>
    </source>
</reference>
<dbReference type="SUPFAM" id="SSF55031">
    <property type="entry name" value="Bacterial exopeptidase dimerisation domain"/>
    <property type="match status" value="1"/>
</dbReference>
<dbReference type="NCBIfam" id="NF006771">
    <property type="entry name" value="PRK09290.1-5"/>
    <property type="match status" value="1"/>
</dbReference>
<dbReference type="NCBIfam" id="TIGR01879">
    <property type="entry name" value="hydantase"/>
    <property type="match status" value="1"/>
</dbReference>
<comment type="subunit">
    <text evidence="3">Homodimer.</text>
</comment>
<dbReference type="SUPFAM" id="SSF53187">
    <property type="entry name" value="Zn-dependent exopeptidases"/>
    <property type="match status" value="1"/>
</dbReference>
<comment type="similarity">
    <text evidence="2">Belongs to the peptidase M20 family.</text>
</comment>
<sequence>MLDQLLKDYNEQLTRNGVDGRRLAERLTALSEIGKTEAGGCRRIAFSPEEQQAKELVMGWMEEAGLQVTQDGAGNVIGVLHGTSPERSVLSGSHVDSVPDGGHFDGPLGVLAALEVAEAWKTQGIQPVKTYEVIIFTDEEGARFQSGLTGSQAMTGQWEQAAKAALSDTSGKSFESVLSENDLSFQSFREAERDFSTIDAFVEVHIEQGKRLEKEDLPVGIVQGIAGPSWLNVSFQGAAGHAGNTPMNDRRDALIAAGRFVSAVEVLPPKVSGTSVATVGKLEVKPNGVNVIPGEVNLTVDIRDIEEDSRDKLRDAIWLLAEEVAEDRGIDVEIEQVMYVAPVKVKQDMQDRAARALEKAIGRRTYFLPSGAGHDAMMVGRKTDVAMLFTRSQDGISHNPAEWSTLNDCVETVHVLKELLEDLCGIRTEA</sequence>
<feature type="binding site" evidence="7">
    <location>
        <position position="94"/>
    </location>
    <ligand>
        <name>Zn(2+)</name>
        <dbReference type="ChEBI" id="CHEBI:29105"/>
        <label>1</label>
    </ligand>
</feature>
<comment type="caution">
    <text evidence="9">The sequence shown here is derived from an EMBL/GenBank/DDBJ whole genome shotgun (WGS) entry which is preliminary data.</text>
</comment>
<dbReference type="RefSeq" id="WP_105957584.1">
    <property type="nucleotide sequence ID" value="NZ_PVNS01000001.1"/>
</dbReference>
<organism evidence="9 10">
    <name type="scientific">Alkalicoccus urumqiensis</name>
    <name type="common">Bacillus urumqiensis</name>
    <dbReference type="NCBI Taxonomy" id="1548213"/>
    <lineage>
        <taxon>Bacteria</taxon>
        <taxon>Bacillati</taxon>
        <taxon>Bacillota</taxon>
        <taxon>Bacilli</taxon>
        <taxon>Bacillales</taxon>
        <taxon>Bacillaceae</taxon>
        <taxon>Alkalicoccus</taxon>
    </lineage>
</organism>
<keyword evidence="6" id="KW-0464">Manganese</keyword>
<dbReference type="Gene3D" id="3.40.630.10">
    <property type="entry name" value="Zn peptidases"/>
    <property type="match status" value="1"/>
</dbReference>
<evidence type="ECO:0000256" key="2">
    <source>
        <dbReference type="ARBA" id="ARBA00006153"/>
    </source>
</evidence>
<dbReference type="EMBL" id="PVNS01000001">
    <property type="protein sequence ID" value="PRO67200.1"/>
    <property type="molecule type" value="Genomic_DNA"/>
</dbReference>
<feature type="binding site" evidence="7">
    <location>
        <position position="398"/>
    </location>
    <ligand>
        <name>Zn(2+)</name>
        <dbReference type="ChEBI" id="CHEBI:29105"/>
        <label>2</label>
    </ligand>
</feature>
<feature type="binding site" evidence="7">
    <location>
        <position position="140"/>
    </location>
    <ligand>
        <name>Zn(2+)</name>
        <dbReference type="ChEBI" id="CHEBI:29105"/>
        <label>2</label>
    </ligand>
</feature>
<evidence type="ECO:0000313" key="10">
    <source>
        <dbReference type="Proteomes" id="UP000243650"/>
    </source>
</evidence>
<dbReference type="CDD" id="cd03884">
    <property type="entry name" value="M20_bAS"/>
    <property type="match status" value="1"/>
</dbReference>
<dbReference type="Pfam" id="PF01546">
    <property type="entry name" value="Peptidase_M20"/>
    <property type="match status" value="1"/>
</dbReference>
<keyword evidence="5 9" id="KW-0378">Hydrolase</keyword>
<accession>A0A2P6MLT8</accession>
<evidence type="ECO:0000259" key="8">
    <source>
        <dbReference type="Pfam" id="PF07687"/>
    </source>
</evidence>
<keyword evidence="4 7" id="KW-0479">Metal-binding</keyword>
<evidence type="ECO:0000313" key="9">
    <source>
        <dbReference type="EMBL" id="PRO67200.1"/>
    </source>
</evidence>
<evidence type="ECO:0000256" key="6">
    <source>
        <dbReference type="ARBA" id="ARBA00023211"/>
    </source>
</evidence>
<dbReference type="OrthoDB" id="9808195at2"/>
<dbReference type="PIRSF" id="PIRSF001235">
    <property type="entry name" value="Amidase_carbamoylase"/>
    <property type="match status" value="1"/>
</dbReference>
<feature type="binding site" evidence="7">
    <location>
        <position position="105"/>
    </location>
    <ligand>
        <name>Zn(2+)</name>
        <dbReference type="ChEBI" id="CHEBI:29105"/>
        <label>2</label>
    </ligand>
</feature>
<dbReference type="Gene3D" id="3.30.70.360">
    <property type="match status" value="1"/>
</dbReference>
<dbReference type="InterPro" id="IPR010158">
    <property type="entry name" value="Amidase_Cbmase"/>
</dbReference>
<dbReference type="InterPro" id="IPR036264">
    <property type="entry name" value="Bact_exopeptidase_dim_dom"/>
</dbReference>
<feature type="binding site" evidence="7">
    <location>
        <position position="205"/>
    </location>
    <ligand>
        <name>Zn(2+)</name>
        <dbReference type="ChEBI" id="CHEBI:29105"/>
        <label>1</label>
    </ligand>
</feature>